<feature type="compositionally biased region" description="Acidic residues" evidence="7">
    <location>
        <begin position="253"/>
        <end position="265"/>
    </location>
</feature>
<dbReference type="SUPFAM" id="SSF57716">
    <property type="entry name" value="Glucocorticoid receptor-like (DNA-binding domain)"/>
    <property type="match status" value="1"/>
</dbReference>
<dbReference type="GO" id="GO:0043565">
    <property type="term" value="F:sequence-specific DNA binding"/>
    <property type="evidence" value="ECO:0007669"/>
    <property type="project" value="UniProtKB-UniRule"/>
</dbReference>
<keyword evidence="6" id="KW-0804">Transcription</keyword>
<dbReference type="Proteomes" id="UP000472267">
    <property type="component" value="Chromosome 7"/>
</dbReference>
<dbReference type="GO" id="GO:0008270">
    <property type="term" value="F:zinc ion binding"/>
    <property type="evidence" value="ECO:0007669"/>
    <property type="project" value="UniProtKB-KW"/>
</dbReference>
<evidence type="ECO:0000313" key="10">
    <source>
        <dbReference type="Proteomes" id="UP000472267"/>
    </source>
</evidence>
<evidence type="ECO:0000256" key="7">
    <source>
        <dbReference type="SAM" id="MobiDB-lite"/>
    </source>
</evidence>
<feature type="region of interest" description="Disordered" evidence="7">
    <location>
        <begin position="236"/>
        <end position="294"/>
    </location>
</feature>
<dbReference type="PROSITE" id="PS50950">
    <property type="entry name" value="ZF_THAP"/>
    <property type="match status" value="1"/>
</dbReference>
<dbReference type="GO" id="GO:0001935">
    <property type="term" value="P:endothelial cell proliferation"/>
    <property type="evidence" value="ECO:0007669"/>
    <property type="project" value="UniProtKB-UniRule"/>
</dbReference>
<feature type="region of interest" description="Disordered" evidence="7">
    <location>
        <begin position="106"/>
        <end position="137"/>
    </location>
</feature>
<dbReference type="Ensembl" id="ENSSFAT00005036995.1">
    <property type="protein sequence ID" value="ENSSFAP00005035651.1"/>
    <property type="gene ID" value="ENSSFAG00005018050.1"/>
</dbReference>
<keyword evidence="6" id="KW-0175">Coiled coil</keyword>
<dbReference type="GO" id="GO:0005654">
    <property type="term" value="C:nucleoplasm"/>
    <property type="evidence" value="ECO:0007669"/>
    <property type="project" value="UniProtKB-SubCell"/>
</dbReference>
<keyword evidence="6" id="KW-0131">Cell cycle</keyword>
<evidence type="ECO:0000256" key="6">
    <source>
        <dbReference type="RuleBase" id="RU369073"/>
    </source>
</evidence>
<protein>
    <recommendedName>
        <fullName evidence="6">THAP domain-containing protein 1</fullName>
    </recommendedName>
</protein>
<feature type="domain" description="THAP-type" evidence="8">
    <location>
        <begin position="2"/>
        <end position="100"/>
    </location>
</feature>
<dbReference type="PANTHER" id="PTHR46600:SF11">
    <property type="entry name" value="THAP DOMAIN-CONTAINING PROTEIN 10"/>
    <property type="match status" value="1"/>
</dbReference>
<comment type="similarity">
    <text evidence="6">Belongs to the THAP1 family.</text>
</comment>
<dbReference type="OMA" id="LIWIQET"/>
<keyword evidence="4 5" id="KW-0238">DNA-binding</keyword>
<comment type="subcellular location">
    <subcellularLocation>
        <location evidence="6">Nucleus</location>
        <location evidence="6">Nucleoplasm</location>
    </subcellularLocation>
</comment>
<dbReference type="GeneID" id="115391865"/>
<keyword evidence="10" id="KW-1185">Reference proteome</keyword>
<reference evidence="9" key="2">
    <citation type="submission" date="2025-08" db="UniProtKB">
        <authorList>
            <consortium name="Ensembl"/>
        </authorList>
    </citation>
    <scope>IDENTIFICATION</scope>
</reference>
<keyword evidence="6" id="KW-0805">Transcription regulation</keyword>
<sequence>MVPRSCCVKRCHRRSHDPEGRKLQHGLTFHRFPAWRRNEGRLVSELTRRRRAAWVEAVGRSDITFGRVGASDTVCSRHFRSGRPAYEMLESDPDWIPSLYLGHSEPRRTLKAPPRSEAVQQADTAGGGRPVEERQQAEERAVRQAQLQLISTNQQPESADRTSSFRDFFTAALEAALQASIRSRAESRIQTSPSSTSFKIPRVEDKVEEETVSSSVSSQRCAECVRLQARVRQLESRVSDLRGDETPPTSERGEEEQEVEEEEVSEWAAPLSPDQESLQDGDGDGASLIWIQET</sequence>
<evidence type="ECO:0000256" key="4">
    <source>
        <dbReference type="ARBA" id="ARBA00023125"/>
    </source>
</evidence>
<dbReference type="InterPro" id="IPR026516">
    <property type="entry name" value="THAP1/10"/>
</dbReference>
<gene>
    <name evidence="9" type="primary">LOC115391865</name>
</gene>
<dbReference type="AlphaFoldDB" id="A0A672I1Y6"/>
<dbReference type="Pfam" id="PF05485">
    <property type="entry name" value="THAP"/>
    <property type="match status" value="1"/>
</dbReference>
<evidence type="ECO:0000313" key="9">
    <source>
        <dbReference type="Ensembl" id="ENSSFAP00005035651.1"/>
    </source>
</evidence>
<organism evidence="9 10">
    <name type="scientific">Salarias fasciatus</name>
    <name type="common">Jewelled blenny</name>
    <name type="synonym">Blennius fasciatus</name>
    <dbReference type="NCBI Taxonomy" id="181472"/>
    <lineage>
        <taxon>Eukaryota</taxon>
        <taxon>Metazoa</taxon>
        <taxon>Chordata</taxon>
        <taxon>Craniata</taxon>
        <taxon>Vertebrata</taxon>
        <taxon>Euteleostomi</taxon>
        <taxon>Actinopterygii</taxon>
        <taxon>Neopterygii</taxon>
        <taxon>Teleostei</taxon>
        <taxon>Neoteleostei</taxon>
        <taxon>Acanthomorphata</taxon>
        <taxon>Ovalentaria</taxon>
        <taxon>Blenniimorphae</taxon>
        <taxon>Blenniiformes</taxon>
        <taxon>Blennioidei</taxon>
        <taxon>Blenniidae</taxon>
        <taxon>Salariinae</taxon>
        <taxon>Salarias</taxon>
    </lineage>
</organism>
<keyword evidence="6" id="KW-0539">Nucleus</keyword>
<dbReference type="PANTHER" id="PTHR46600">
    <property type="entry name" value="THAP DOMAIN-CONTAINING"/>
    <property type="match status" value="1"/>
</dbReference>
<accession>A0A672I1Y6</accession>
<evidence type="ECO:0000256" key="5">
    <source>
        <dbReference type="PROSITE-ProRule" id="PRU00309"/>
    </source>
</evidence>
<reference evidence="9" key="3">
    <citation type="submission" date="2025-09" db="UniProtKB">
        <authorList>
            <consortium name="Ensembl"/>
        </authorList>
    </citation>
    <scope>IDENTIFICATION</scope>
</reference>
<dbReference type="InParanoid" id="A0A672I1Y6"/>
<comment type="function">
    <text evidence="6">DNA-binding transcription regulator that regulates endothelial cell proliferation and G1/S cell-cycle progression. Specifically binds the 5'-[AT]NTNN[GT]GGCA[AGT]-3' core DNA sequence and acts by modulating expression of pRB-E2F cell-cycle target genes.</text>
</comment>
<reference evidence="9" key="1">
    <citation type="submission" date="2019-06" db="EMBL/GenBank/DDBJ databases">
        <authorList>
            <consortium name="Wellcome Sanger Institute Data Sharing"/>
        </authorList>
    </citation>
    <scope>NUCLEOTIDE SEQUENCE [LARGE SCALE GENOMIC DNA]</scope>
</reference>
<dbReference type="SMART" id="SM00980">
    <property type="entry name" value="THAP"/>
    <property type="match status" value="1"/>
</dbReference>
<evidence type="ECO:0000256" key="2">
    <source>
        <dbReference type="ARBA" id="ARBA00022771"/>
    </source>
</evidence>
<keyword evidence="2 5" id="KW-0863">Zinc-finger</keyword>
<keyword evidence="3" id="KW-0862">Zinc</keyword>
<evidence type="ECO:0000256" key="3">
    <source>
        <dbReference type="ARBA" id="ARBA00022833"/>
    </source>
</evidence>
<feature type="compositionally biased region" description="Basic and acidic residues" evidence="7">
    <location>
        <begin position="236"/>
        <end position="245"/>
    </location>
</feature>
<evidence type="ECO:0000256" key="1">
    <source>
        <dbReference type="ARBA" id="ARBA00022723"/>
    </source>
</evidence>
<dbReference type="GO" id="GO:0003700">
    <property type="term" value="F:DNA-binding transcription factor activity"/>
    <property type="evidence" value="ECO:0007669"/>
    <property type="project" value="UniProtKB-UniRule"/>
</dbReference>
<dbReference type="InterPro" id="IPR006612">
    <property type="entry name" value="THAP_Znf"/>
</dbReference>
<keyword evidence="1" id="KW-0479">Metal-binding</keyword>
<proteinExistence type="inferred from homology"/>
<evidence type="ECO:0000259" key="8">
    <source>
        <dbReference type="PROSITE" id="PS50950"/>
    </source>
</evidence>
<dbReference type="RefSeq" id="XP_029952140.1">
    <property type="nucleotide sequence ID" value="XM_030096280.1"/>
</dbReference>
<name>A0A672I1Y6_SALFA</name>